<evidence type="ECO:0000313" key="2">
    <source>
        <dbReference type="Proteomes" id="UP000790377"/>
    </source>
</evidence>
<keyword evidence="2" id="KW-1185">Reference proteome</keyword>
<comment type="caution">
    <text evidence="1">The sequence shown here is derived from an EMBL/GenBank/DDBJ whole genome shotgun (WGS) entry which is preliminary data.</text>
</comment>
<sequence>MTGSEISRSIRRLWNVHCVILMYVVPGAWEWCWRIAYHCAVVAALMFWDIHILYAPCIPFIAS</sequence>
<proteinExistence type="predicted"/>
<dbReference type="EMBL" id="MU269423">
    <property type="protein sequence ID" value="KAH7902894.1"/>
    <property type="molecule type" value="Genomic_DNA"/>
</dbReference>
<dbReference type="Proteomes" id="UP000790377">
    <property type="component" value="Unassembled WGS sequence"/>
</dbReference>
<gene>
    <name evidence="1" type="ORF">BJ138DRAFT_1168760</name>
</gene>
<accession>A0ACB7ZPW4</accession>
<name>A0ACB7ZPW4_9AGAM</name>
<evidence type="ECO:0000313" key="1">
    <source>
        <dbReference type="EMBL" id="KAH7902894.1"/>
    </source>
</evidence>
<organism evidence="1 2">
    <name type="scientific">Hygrophoropsis aurantiaca</name>
    <dbReference type="NCBI Taxonomy" id="72124"/>
    <lineage>
        <taxon>Eukaryota</taxon>
        <taxon>Fungi</taxon>
        <taxon>Dikarya</taxon>
        <taxon>Basidiomycota</taxon>
        <taxon>Agaricomycotina</taxon>
        <taxon>Agaricomycetes</taxon>
        <taxon>Agaricomycetidae</taxon>
        <taxon>Boletales</taxon>
        <taxon>Coniophorineae</taxon>
        <taxon>Hygrophoropsidaceae</taxon>
        <taxon>Hygrophoropsis</taxon>
    </lineage>
</organism>
<reference evidence="1" key="1">
    <citation type="journal article" date="2021" name="New Phytol.">
        <title>Evolutionary innovations through gain and loss of genes in the ectomycorrhizal Boletales.</title>
        <authorList>
            <person name="Wu G."/>
            <person name="Miyauchi S."/>
            <person name="Morin E."/>
            <person name="Kuo A."/>
            <person name="Drula E."/>
            <person name="Varga T."/>
            <person name="Kohler A."/>
            <person name="Feng B."/>
            <person name="Cao Y."/>
            <person name="Lipzen A."/>
            <person name="Daum C."/>
            <person name="Hundley H."/>
            <person name="Pangilinan J."/>
            <person name="Johnson J."/>
            <person name="Barry K."/>
            <person name="LaButti K."/>
            <person name="Ng V."/>
            <person name="Ahrendt S."/>
            <person name="Min B."/>
            <person name="Choi I.G."/>
            <person name="Park H."/>
            <person name="Plett J.M."/>
            <person name="Magnuson J."/>
            <person name="Spatafora J.W."/>
            <person name="Nagy L.G."/>
            <person name="Henrissat B."/>
            <person name="Grigoriev I.V."/>
            <person name="Yang Z.L."/>
            <person name="Xu J."/>
            <person name="Martin F.M."/>
        </authorList>
    </citation>
    <scope>NUCLEOTIDE SEQUENCE</scope>
    <source>
        <strain evidence="1">ATCC 28755</strain>
    </source>
</reference>
<protein>
    <submittedName>
        <fullName evidence="1">Uncharacterized protein</fullName>
    </submittedName>
</protein>